<dbReference type="InterPro" id="IPR036314">
    <property type="entry name" value="SOD_C_sf"/>
</dbReference>
<comment type="similarity">
    <text evidence="2 7">Belongs to the iron/manganese superoxide dismutase family.</text>
</comment>
<comment type="catalytic activity">
    <reaction evidence="7">
        <text>2 superoxide + 2 H(+) = H2O2 + O2</text>
        <dbReference type="Rhea" id="RHEA:20696"/>
        <dbReference type="ChEBI" id="CHEBI:15378"/>
        <dbReference type="ChEBI" id="CHEBI:15379"/>
        <dbReference type="ChEBI" id="CHEBI:16240"/>
        <dbReference type="ChEBI" id="CHEBI:18421"/>
        <dbReference type="EC" id="1.15.1.1"/>
    </reaction>
</comment>
<evidence type="ECO:0000256" key="1">
    <source>
        <dbReference type="ARBA" id="ARBA00001962"/>
    </source>
</evidence>
<dbReference type="OrthoDB" id="239262at2759"/>
<dbReference type="PRINTS" id="PR01703">
    <property type="entry name" value="MNSODISMTASE"/>
</dbReference>
<evidence type="ECO:0000259" key="9">
    <source>
        <dbReference type="Pfam" id="PF00081"/>
    </source>
</evidence>
<feature type="domain" description="Manganese/iron superoxide dismutase C-terminal" evidence="10">
    <location>
        <begin position="127"/>
        <end position="226"/>
    </location>
</feature>
<dbReference type="GO" id="GO:0004784">
    <property type="term" value="F:superoxide dismutase activity"/>
    <property type="evidence" value="ECO:0007669"/>
    <property type="project" value="UniProtKB-EC"/>
</dbReference>
<dbReference type="EC" id="1.15.1.1" evidence="7"/>
<dbReference type="PROSITE" id="PS00088">
    <property type="entry name" value="SOD_MN"/>
    <property type="match status" value="1"/>
</dbReference>
<dbReference type="PANTHER" id="PTHR43595">
    <property type="entry name" value="37S RIBOSOMAL PROTEIN S26, MITOCHONDRIAL"/>
    <property type="match status" value="1"/>
</dbReference>
<dbReference type="PANTHER" id="PTHR43595:SF2">
    <property type="entry name" value="SMALL RIBOSOMAL SUBUNIT PROTEIN MS42"/>
    <property type="match status" value="1"/>
</dbReference>
<evidence type="ECO:0000256" key="4">
    <source>
        <dbReference type="ARBA" id="ARBA00023002"/>
    </source>
</evidence>
<dbReference type="InterPro" id="IPR036324">
    <property type="entry name" value="Mn/Fe_SOD_N_sf"/>
</dbReference>
<evidence type="ECO:0000256" key="2">
    <source>
        <dbReference type="ARBA" id="ARBA00008714"/>
    </source>
</evidence>
<reference evidence="11 12" key="1">
    <citation type="submission" date="2016-11" db="EMBL/GenBank/DDBJ databases">
        <title>The macronuclear genome of Stentor coeruleus: a giant cell with tiny introns.</title>
        <authorList>
            <person name="Slabodnick M."/>
            <person name="Ruby J.G."/>
            <person name="Reiff S.B."/>
            <person name="Swart E.C."/>
            <person name="Gosai S."/>
            <person name="Prabakaran S."/>
            <person name="Witkowska E."/>
            <person name="Larue G.E."/>
            <person name="Fisher S."/>
            <person name="Freeman R.M."/>
            <person name="Gunawardena J."/>
            <person name="Chu W."/>
            <person name="Stover N.A."/>
            <person name="Gregory B.D."/>
            <person name="Nowacki M."/>
            <person name="Derisi J."/>
            <person name="Roy S.W."/>
            <person name="Marshall W.F."/>
            <person name="Sood P."/>
        </authorList>
    </citation>
    <scope>NUCLEOTIDE SEQUENCE [LARGE SCALE GENOMIC DNA]</scope>
    <source>
        <strain evidence="11">WM001</strain>
    </source>
</reference>
<protein>
    <recommendedName>
        <fullName evidence="7">Superoxide dismutase</fullName>
        <ecNumber evidence="7">1.15.1.1</ecNumber>
    </recommendedName>
</protein>
<evidence type="ECO:0000313" key="12">
    <source>
        <dbReference type="Proteomes" id="UP000187209"/>
    </source>
</evidence>
<comment type="function">
    <text evidence="7">Destroys radicals which are normally produced within the cells and which are toxic to biological systems.</text>
</comment>
<feature type="binding site" evidence="6">
    <location>
        <position position="200"/>
    </location>
    <ligand>
        <name>Mn(2+)</name>
        <dbReference type="ChEBI" id="CHEBI:29035"/>
    </ligand>
</feature>
<evidence type="ECO:0000256" key="8">
    <source>
        <dbReference type="SAM" id="SignalP"/>
    </source>
</evidence>
<dbReference type="Gene3D" id="1.10.287.990">
    <property type="entry name" value="Fe,Mn superoxide dismutase (SOD) domain"/>
    <property type="match status" value="1"/>
</dbReference>
<feature type="binding site" evidence="6">
    <location>
        <position position="196"/>
    </location>
    <ligand>
        <name>Mn(2+)</name>
        <dbReference type="ChEBI" id="CHEBI:29035"/>
    </ligand>
</feature>
<dbReference type="Proteomes" id="UP000187209">
    <property type="component" value="Unassembled WGS sequence"/>
</dbReference>
<dbReference type="AlphaFoldDB" id="A0A1R2C8H2"/>
<feature type="binding site" evidence="6">
    <location>
        <position position="110"/>
    </location>
    <ligand>
        <name>Mn(2+)</name>
        <dbReference type="ChEBI" id="CHEBI:29035"/>
    </ligand>
</feature>
<feature type="domain" description="Manganese/iron superoxide dismutase N-terminal" evidence="9">
    <location>
        <begin position="36"/>
        <end position="114"/>
    </location>
</feature>
<dbReference type="GO" id="GO:0005737">
    <property type="term" value="C:cytoplasm"/>
    <property type="evidence" value="ECO:0007669"/>
    <property type="project" value="TreeGrafter"/>
</dbReference>
<comment type="caution">
    <text evidence="11">The sequence shown here is derived from an EMBL/GenBank/DDBJ whole genome shotgun (WGS) entry which is preliminary data.</text>
</comment>
<name>A0A1R2C8H2_9CILI</name>
<evidence type="ECO:0000313" key="11">
    <source>
        <dbReference type="EMBL" id="OMJ85307.1"/>
    </source>
</evidence>
<keyword evidence="12" id="KW-1185">Reference proteome</keyword>
<keyword evidence="3 6" id="KW-0479">Metal-binding</keyword>
<feature type="chain" id="PRO_5012638978" description="Superoxide dismutase" evidence="8">
    <location>
        <begin position="18"/>
        <end position="242"/>
    </location>
</feature>
<dbReference type="SUPFAM" id="SSF54719">
    <property type="entry name" value="Fe,Mn superoxide dismutase (SOD), C-terminal domain"/>
    <property type="match status" value="1"/>
</dbReference>
<dbReference type="GO" id="GO:0046872">
    <property type="term" value="F:metal ion binding"/>
    <property type="evidence" value="ECO:0007669"/>
    <property type="project" value="UniProtKB-KW"/>
</dbReference>
<gene>
    <name evidence="11" type="ORF">SteCoe_13401</name>
</gene>
<dbReference type="InterPro" id="IPR019832">
    <property type="entry name" value="Mn/Fe_SOD_C"/>
</dbReference>
<evidence type="ECO:0000256" key="7">
    <source>
        <dbReference type="RuleBase" id="RU000414"/>
    </source>
</evidence>
<evidence type="ECO:0000256" key="3">
    <source>
        <dbReference type="ARBA" id="ARBA00022723"/>
    </source>
</evidence>
<evidence type="ECO:0000256" key="6">
    <source>
        <dbReference type="PIRSR" id="PIRSR000349-1"/>
    </source>
</evidence>
<feature type="signal peptide" evidence="8">
    <location>
        <begin position="1"/>
        <end position="17"/>
    </location>
</feature>
<dbReference type="EMBL" id="MPUH01000241">
    <property type="protein sequence ID" value="OMJ85307.1"/>
    <property type="molecule type" value="Genomic_DNA"/>
</dbReference>
<comment type="cofactor">
    <cofactor evidence="1">
        <name>Fe cation</name>
        <dbReference type="ChEBI" id="CHEBI:24875"/>
    </cofactor>
</comment>
<feature type="binding site" evidence="6">
    <location>
        <position position="60"/>
    </location>
    <ligand>
        <name>Mn(2+)</name>
        <dbReference type="ChEBI" id="CHEBI:29035"/>
    </ligand>
</feature>
<keyword evidence="4 7" id="KW-0560">Oxidoreductase</keyword>
<keyword evidence="8" id="KW-0732">Signal</keyword>
<organism evidence="11 12">
    <name type="scientific">Stentor coeruleus</name>
    <dbReference type="NCBI Taxonomy" id="5963"/>
    <lineage>
        <taxon>Eukaryota</taxon>
        <taxon>Sar</taxon>
        <taxon>Alveolata</taxon>
        <taxon>Ciliophora</taxon>
        <taxon>Postciliodesmatophora</taxon>
        <taxon>Heterotrichea</taxon>
        <taxon>Heterotrichida</taxon>
        <taxon>Stentoridae</taxon>
        <taxon>Stentor</taxon>
    </lineage>
</organism>
<dbReference type="InterPro" id="IPR019831">
    <property type="entry name" value="Mn/Fe_SOD_N"/>
</dbReference>
<dbReference type="SUPFAM" id="SSF46609">
    <property type="entry name" value="Fe,Mn superoxide dismutase (SOD), N-terminal domain"/>
    <property type="match status" value="1"/>
</dbReference>
<dbReference type="InterPro" id="IPR019833">
    <property type="entry name" value="Mn/Fe_SOD_BS"/>
</dbReference>
<dbReference type="InterPro" id="IPR001189">
    <property type="entry name" value="Mn/Fe_SOD"/>
</dbReference>
<keyword evidence="5" id="KW-0408">Iron</keyword>
<evidence type="ECO:0000259" key="10">
    <source>
        <dbReference type="Pfam" id="PF02777"/>
    </source>
</evidence>
<evidence type="ECO:0000256" key="5">
    <source>
        <dbReference type="ARBA" id="ARBA00023004"/>
    </source>
</evidence>
<dbReference type="Pfam" id="PF00081">
    <property type="entry name" value="Sod_Fe_N"/>
    <property type="match status" value="1"/>
</dbReference>
<dbReference type="Pfam" id="PF02777">
    <property type="entry name" value="Sod_Fe_C"/>
    <property type="match status" value="1"/>
</dbReference>
<proteinExistence type="inferred from homology"/>
<sequence>MNKPIAIILLSLFIAQAELTACAKATWSPSAIKYPFYLMELPYSYNFLEPYISSSIVAAHHDHHHQTYVTKLNAYLATVSSLQTSTLLSLVQGAGSNVSLQKFAGGDFNHNMLWWETTSPSCSIGAPTGNLANDINTAFGNFTNFQTQFNTASSALFGSGWAWLCANTTGGLLITTTANQVNPLMTGTCNPVFGSDLWEHAYYLQYMYNKDTYFANFWNVIDWVQVGYFYDNYVSRGVPIPF</sequence>
<dbReference type="Gene3D" id="3.55.40.20">
    <property type="entry name" value="Iron/manganese superoxide dismutase, C-terminal domain"/>
    <property type="match status" value="1"/>
</dbReference>
<accession>A0A1R2C8H2</accession>
<dbReference type="PIRSF" id="PIRSF000349">
    <property type="entry name" value="SODismutase"/>
    <property type="match status" value="1"/>
</dbReference>